<dbReference type="Gene3D" id="3.90.25.10">
    <property type="entry name" value="UDP-galactose 4-epimerase, domain 1"/>
    <property type="match status" value="1"/>
</dbReference>
<reference evidence="2 3" key="1">
    <citation type="submission" date="2019-11" db="EMBL/GenBank/DDBJ databases">
        <title>The genome sequence of Methylocystis heyeri.</title>
        <authorList>
            <person name="Oshkin I.Y."/>
            <person name="Miroshnikov K."/>
            <person name="Dedysh S.N."/>
        </authorList>
    </citation>
    <scope>NUCLEOTIDE SEQUENCE [LARGE SCALE GENOMIC DNA]</scope>
    <source>
        <strain evidence="2 3">H2</strain>
    </source>
</reference>
<dbReference type="AlphaFoldDB" id="A0A6B8KIX9"/>
<proteinExistence type="predicted"/>
<accession>A0A6B8KIX9</accession>
<evidence type="ECO:0000313" key="3">
    <source>
        <dbReference type="Proteomes" id="UP000309061"/>
    </source>
</evidence>
<protein>
    <submittedName>
        <fullName evidence="2">NAD-dependent epimerase/dehydratase family protein</fullName>
    </submittedName>
</protein>
<gene>
    <name evidence="2" type="ORF">H2LOC_014770</name>
</gene>
<feature type="domain" description="NAD-dependent epimerase/dehydratase" evidence="1">
    <location>
        <begin position="7"/>
        <end position="245"/>
    </location>
</feature>
<evidence type="ECO:0000259" key="1">
    <source>
        <dbReference type="Pfam" id="PF01370"/>
    </source>
</evidence>
<dbReference type="KEGG" id="mhey:H2LOC_014770"/>
<dbReference type="PANTHER" id="PTHR43245:SF13">
    <property type="entry name" value="UDP-D-APIOSE_UDP-D-XYLOSE SYNTHASE 2"/>
    <property type="match status" value="1"/>
</dbReference>
<dbReference type="SUPFAM" id="SSF51735">
    <property type="entry name" value="NAD(P)-binding Rossmann-fold domains"/>
    <property type="match status" value="1"/>
</dbReference>
<dbReference type="Gene3D" id="3.40.50.720">
    <property type="entry name" value="NAD(P)-binding Rossmann-like Domain"/>
    <property type="match status" value="1"/>
</dbReference>
<dbReference type="EMBL" id="CP046052">
    <property type="protein sequence ID" value="QGM46855.1"/>
    <property type="molecule type" value="Genomic_DNA"/>
</dbReference>
<sequence length="329" mass="35120">MAGFQRILLTGGGGFVGSYLAPLLTQAYPDAQKAMLALGEDRVAAAPCGGWTLARGDLLDAPAIEAIVSALRPDLVVHLAGQASIGTALGAAEQTWRANLHGSFNLAAALARHTPETTLLFASSASVYGASLLDGPATENAPLRPLDAYGRSKVAAEGALADVLGPRSRLLIARPVNHSGPRQSEKFFVLSSFAAQIAAMESGRAPPLLHVGDLSKTRDFLDVRDVVSAYMAMIDNAAKMPERVNCFNVASGEPHPIGYFLDGLRRESHTAFETVVEAHLLRPSTIDIPVISCDATKLRKLTGWRQRHSVDDMLKSLLDYWRSVESARA</sequence>
<dbReference type="PANTHER" id="PTHR43245">
    <property type="entry name" value="BIFUNCTIONAL POLYMYXIN RESISTANCE PROTEIN ARNA"/>
    <property type="match status" value="1"/>
</dbReference>
<dbReference type="RefSeq" id="WP_136497745.1">
    <property type="nucleotide sequence ID" value="NZ_CP046052.1"/>
</dbReference>
<dbReference type="InterPro" id="IPR036291">
    <property type="entry name" value="NAD(P)-bd_dom_sf"/>
</dbReference>
<evidence type="ECO:0000313" key="2">
    <source>
        <dbReference type="EMBL" id="QGM46855.1"/>
    </source>
</evidence>
<organism evidence="2 3">
    <name type="scientific">Methylocystis heyeri</name>
    <dbReference type="NCBI Taxonomy" id="391905"/>
    <lineage>
        <taxon>Bacteria</taxon>
        <taxon>Pseudomonadati</taxon>
        <taxon>Pseudomonadota</taxon>
        <taxon>Alphaproteobacteria</taxon>
        <taxon>Hyphomicrobiales</taxon>
        <taxon>Methylocystaceae</taxon>
        <taxon>Methylocystis</taxon>
    </lineage>
</organism>
<keyword evidence="3" id="KW-1185">Reference proteome</keyword>
<dbReference type="Proteomes" id="UP000309061">
    <property type="component" value="Chromosome"/>
</dbReference>
<name>A0A6B8KIX9_9HYPH</name>
<dbReference type="OrthoDB" id="5295702at2"/>
<dbReference type="InterPro" id="IPR050177">
    <property type="entry name" value="Lipid_A_modif_metabolic_enz"/>
</dbReference>
<dbReference type="InterPro" id="IPR001509">
    <property type="entry name" value="Epimerase_deHydtase"/>
</dbReference>
<dbReference type="Pfam" id="PF01370">
    <property type="entry name" value="Epimerase"/>
    <property type="match status" value="1"/>
</dbReference>